<dbReference type="EMBL" id="VIBQ01000099">
    <property type="protein sequence ID" value="KAB8754757.1"/>
    <property type="molecule type" value="Genomic_DNA"/>
</dbReference>
<feature type="region of interest" description="Disordered" evidence="1">
    <location>
        <begin position="1"/>
        <end position="26"/>
    </location>
</feature>
<accession>A0A5N6L4B0</accession>
<evidence type="ECO:0000313" key="2">
    <source>
        <dbReference type="EMBL" id="KAB8754757.1"/>
    </source>
</evidence>
<gene>
    <name evidence="2" type="ORF">FH972_026548</name>
</gene>
<feature type="compositionally biased region" description="Basic and acidic residues" evidence="1">
    <location>
        <begin position="315"/>
        <end position="333"/>
    </location>
</feature>
<comment type="caution">
    <text evidence="2">The sequence shown here is derived from an EMBL/GenBank/DDBJ whole genome shotgun (WGS) entry which is preliminary data.</text>
</comment>
<name>A0A5N6L4B0_9ROSI</name>
<dbReference type="CDD" id="cd00303">
    <property type="entry name" value="retropepsin_like"/>
    <property type="match status" value="1"/>
</dbReference>
<reference evidence="2 3" key="1">
    <citation type="submission" date="2019-06" db="EMBL/GenBank/DDBJ databases">
        <title>A chromosomal-level reference genome of Carpinus fangiana (Coryloideae, Betulaceae).</title>
        <authorList>
            <person name="Yang X."/>
            <person name="Wang Z."/>
            <person name="Zhang L."/>
            <person name="Hao G."/>
            <person name="Liu J."/>
            <person name="Yang Y."/>
        </authorList>
    </citation>
    <scope>NUCLEOTIDE SEQUENCE [LARGE SCALE GENOMIC DNA]</scope>
    <source>
        <strain evidence="2">Cfa_2016G</strain>
        <tissue evidence="2">Leaf</tissue>
    </source>
</reference>
<proteinExistence type="predicted"/>
<feature type="compositionally biased region" description="Polar residues" evidence="1">
    <location>
        <begin position="1"/>
        <end position="14"/>
    </location>
</feature>
<organism evidence="2 3">
    <name type="scientific">Carpinus fangiana</name>
    <dbReference type="NCBI Taxonomy" id="176857"/>
    <lineage>
        <taxon>Eukaryota</taxon>
        <taxon>Viridiplantae</taxon>
        <taxon>Streptophyta</taxon>
        <taxon>Embryophyta</taxon>
        <taxon>Tracheophyta</taxon>
        <taxon>Spermatophyta</taxon>
        <taxon>Magnoliopsida</taxon>
        <taxon>eudicotyledons</taxon>
        <taxon>Gunneridae</taxon>
        <taxon>Pentapetalae</taxon>
        <taxon>rosids</taxon>
        <taxon>fabids</taxon>
        <taxon>Fagales</taxon>
        <taxon>Betulaceae</taxon>
        <taxon>Carpinus</taxon>
    </lineage>
</organism>
<dbReference type="OrthoDB" id="6079484at2759"/>
<dbReference type="Gene3D" id="2.40.70.10">
    <property type="entry name" value="Acid Proteases"/>
    <property type="match status" value="1"/>
</dbReference>
<dbReference type="AlphaFoldDB" id="A0A5N6L4B0"/>
<sequence>MSSRSPDQSPPLTKTKSRNSGSSSLLASPIEAVSGYFRSRSRSRSKRKGVAEIAILIGAGSGAIGGPGAVDGLRDGLYNSPISQDGTAEVVVKTESMGSAIVGHSRQWSGSSGRSTQTGASIDNAMFEPTAQELNPYTNLERTESEVSRFDPEDEQDLDDAISLSDQHSIASSESDDAIVRSFIVNVKVHVQDSDDLVHQRAILDTGTKVNIMSESFARETQWPLIPLPKDKRRRLRCGNKTSLTPYAVLKSVPFYFSDRPLRGAMTHRLQFYVCEDCAFDVLLGWKFIGDARLFKYNNLALVLLPENANKKEQLAREELKRSQSENHRQAQKERRKAKRDSMSKSTTAQGNSSAGDSAINSQTQSNG</sequence>
<dbReference type="InterPro" id="IPR021109">
    <property type="entry name" value="Peptidase_aspartic_dom_sf"/>
</dbReference>
<evidence type="ECO:0000313" key="3">
    <source>
        <dbReference type="Proteomes" id="UP000327013"/>
    </source>
</evidence>
<dbReference type="Proteomes" id="UP000327013">
    <property type="component" value="Unassembled WGS sequence"/>
</dbReference>
<feature type="region of interest" description="Disordered" evidence="1">
    <location>
        <begin position="315"/>
        <end position="368"/>
    </location>
</feature>
<protein>
    <submittedName>
        <fullName evidence="2">Uncharacterized protein</fullName>
    </submittedName>
</protein>
<feature type="compositionally biased region" description="Polar residues" evidence="1">
    <location>
        <begin position="344"/>
        <end position="368"/>
    </location>
</feature>
<evidence type="ECO:0000256" key="1">
    <source>
        <dbReference type="SAM" id="MobiDB-lite"/>
    </source>
</evidence>
<keyword evidence="3" id="KW-1185">Reference proteome</keyword>